<keyword evidence="1" id="KW-1277">Toxin-antitoxin system</keyword>
<evidence type="ECO:0000313" key="3">
    <source>
        <dbReference type="EMBL" id="RGV58563.1"/>
    </source>
</evidence>
<evidence type="ECO:0000313" key="5">
    <source>
        <dbReference type="Proteomes" id="UP000284366"/>
    </source>
</evidence>
<dbReference type="InterPro" id="IPR035093">
    <property type="entry name" value="RelE/ParE_toxin_dom_sf"/>
</dbReference>
<sequence>MGTLKVIVRNDALNFMQEVTHWYECTMGRKAAQKFTDDIRNTISTLSRFPGIGTLEHNRSTATTKYYSFLSHPKYRIIYRFTKTTLYIVAIHATMMKRI</sequence>
<name>A0A1Y3YUT3_9BACE</name>
<dbReference type="AlphaFoldDB" id="A0A1Y3YUT3"/>
<comment type="caution">
    <text evidence="2">The sequence shown here is derived from an EMBL/GenBank/DDBJ whole genome shotgun (WGS) entry which is preliminary data.</text>
</comment>
<reference evidence="3 5" key="3">
    <citation type="submission" date="2018-08" db="EMBL/GenBank/DDBJ databases">
        <title>A genome reference for cultivated species of the human gut microbiota.</title>
        <authorList>
            <person name="Zou Y."/>
            <person name="Xue W."/>
            <person name="Luo G."/>
        </authorList>
    </citation>
    <scope>NUCLEOTIDE SEQUENCE [LARGE SCALE GENOMIC DNA]</scope>
    <source>
        <strain evidence="3 5">AF14-27</strain>
    </source>
</reference>
<dbReference type="InterPro" id="IPR007712">
    <property type="entry name" value="RelE/ParE_toxin"/>
</dbReference>
<dbReference type="EMBL" id="NFII01000005">
    <property type="protein sequence ID" value="OUO01457.1"/>
    <property type="molecule type" value="Genomic_DNA"/>
</dbReference>
<dbReference type="Pfam" id="PF05016">
    <property type="entry name" value="ParE_toxin"/>
    <property type="match status" value="1"/>
</dbReference>
<reference evidence="4" key="1">
    <citation type="submission" date="2017-04" db="EMBL/GenBank/DDBJ databases">
        <title>Function of individual gut microbiota members based on whole genome sequencing of pure cultures obtained from chicken caecum.</title>
        <authorList>
            <person name="Medvecky M."/>
            <person name="Cejkova D."/>
            <person name="Polansky O."/>
            <person name="Karasova D."/>
            <person name="Kubasova T."/>
            <person name="Cizek A."/>
            <person name="Rychlik I."/>
        </authorList>
    </citation>
    <scope>NUCLEOTIDE SEQUENCE [LARGE SCALE GENOMIC DNA]</scope>
    <source>
        <strain evidence="4">An43</strain>
    </source>
</reference>
<evidence type="ECO:0000313" key="4">
    <source>
        <dbReference type="Proteomes" id="UP000195386"/>
    </source>
</evidence>
<dbReference type="Proteomes" id="UP000284366">
    <property type="component" value="Unassembled WGS sequence"/>
</dbReference>
<dbReference type="EMBL" id="QRZG01000003">
    <property type="protein sequence ID" value="RGV58563.1"/>
    <property type="molecule type" value="Genomic_DNA"/>
</dbReference>
<protein>
    <submittedName>
        <fullName evidence="3">Type II toxin-antitoxin system RelE/ParE family toxin</fullName>
    </submittedName>
</protein>
<organism evidence="2 4">
    <name type="scientific">Bacteroides clarus</name>
    <dbReference type="NCBI Taxonomy" id="626929"/>
    <lineage>
        <taxon>Bacteria</taxon>
        <taxon>Pseudomonadati</taxon>
        <taxon>Bacteroidota</taxon>
        <taxon>Bacteroidia</taxon>
        <taxon>Bacteroidales</taxon>
        <taxon>Bacteroidaceae</taxon>
        <taxon>Bacteroides</taxon>
    </lineage>
</organism>
<accession>A0A1Y3YUT3</accession>
<dbReference type="Gene3D" id="3.30.2310.20">
    <property type="entry name" value="RelE-like"/>
    <property type="match status" value="1"/>
</dbReference>
<reference evidence="2" key="2">
    <citation type="journal article" date="2018" name="BMC Genomics">
        <title>Whole genome sequencing and function prediction of 133 gut anaerobes isolated from chicken caecum in pure cultures.</title>
        <authorList>
            <person name="Medvecky M."/>
            <person name="Cejkova D."/>
            <person name="Polansky O."/>
            <person name="Karasova D."/>
            <person name="Kubasova T."/>
            <person name="Cizek A."/>
            <person name="Rychlik I."/>
        </authorList>
    </citation>
    <scope>NUCLEOTIDE SEQUENCE</scope>
    <source>
        <strain evidence="2">An43</strain>
    </source>
</reference>
<proteinExistence type="predicted"/>
<evidence type="ECO:0000313" key="2">
    <source>
        <dbReference type="EMBL" id="OUO01457.1"/>
    </source>
</evidence>
<gene>
    <name evidence="2" type="ORF">B5F97_07365</name>
    <name evidence="3" type="ORF">DWW09_02050</name>
</gene>
<dbReference type="RefSeq" id="WP_087425908.1">
    <property type="nucleotide sequence ID" value="NZ_CAMMFP010000012.1"/>
</dbReference>
<evidence type="ECO:0000256" key="1">
    <source>
        <dbReference type="ARBA" id="ARBA00022649"/>
    </source>
</evidence>
<dbReference type="Proteomes" id="UP000195386">
    <property type="component" value="Unassembled WGS sequence"/>
</dbReference>